<dbReference type="AlphaFoldDB" id="A0A0X8JNC7"/>
<dbReference type="Pfam" id="PF10670">
    <property type="entry name" value="DUF4198"/>
    <property type="match status" value="1"/>
</dbReference>
<evidence type="ECO:0000313" key="1">
    <source>
        <dbReference type="EMBL" id="AMD91897.1"/>
    </source>
</evidence>
<gene>
    <name evidence="1" type="ORF">AXF15_01350</name>
</gene>
<dbReference type="InterPro" id="IPR019613">
    <property type="entry name" value="DUF4198"/>
</dbReference>
<reference evidence="2" key="1">
    <citation type="submission" date="2016-02" db="EMBL/GenBank/DDBJ databases">
        <authorList>
            <person name="Holder M.E."/>
            <person name="Ajami N.J."/>
            <person name="Petrosino J.F."/>
        </authorList>
    </citation>
    <scope>NUCLEOTIDE SEQUENCE [LARGE SCALE GENOMIC DNA]</scope>
    <source>
        <strain evidence="2">DSM 12838</strain>
    </source>
</reference>
<evidence type="ECO:0008006" key="3">
    <source>
        <dbReference type="Google" id="ProtNLM"/>
    </source>
</evidence>
<dbReference type="EMBL" id="CP014230">
    <property type="protein sequence ID" value="AMD91897.1"/>
    <property type="molecule type" value="Genomic_DNA"/>
</dbReference>
<dbReference type="KEGG" id="doa:AXF15_01350"/>
<evidence type="ECO:0000313" key="2">
    <source>
        <dbReference type="Proteomes" id="UP000063964"/>
    </source>
</evidence>
<sequence length="306" mass="34792">MKEMKKNMRFFILAIGVMFIFPNSVPAHNFWININESNTPPAHVMMSIGYGHKIPMDEYLSSPQGVIKLKEYNLYDPDHNVLHIEYENPDAIDVKKLPVLSGAMVRTGDMFDRGIAFSPDMKPGTWQVTADQDWMFATLYKNKDGKRIYERKELNKIKDIQSILFSMAAKMSAKSFFTVGGKWTEPKPVGHLIEIIPTSDLSNLKVGDSISFKVLHNGKALDKFNRGEIPFWPYFCAFGTNFGGEEEGFHLAGYLNNGEGRLKIPASGQWVVYSYLYLPIDKDLNPELYGKAKYQYISASISFNVK</sequence>
<dbReference type="OrthoDB" id="5415101at2"/>
<protein>
    <recommendedName>
        <fullName evidence="3">Nickel transporter</fullName>
    </recommendedName>
</protein>
<keyword evidence="2" id="KW-1185">Reference proteome</keyword>
<organism evidence="1 2">
    <name type="scientific">Desulfomicrobium orale DSM 12838</name>
    <dbReference type="NCBI Taxonomy" id="888061"/>
    <lineage>
        <taxon>Bacteria</taxon>
        <taxon>Pseudomonadati</taxon>
        <taxon>Thermodesulfobacteriota</taxon>
        <taxon>Desulfovibrionia</taxon>
        <taxon>Desulfovibrionales</taxon>
        <taxon>Desulfomicrobiaceae</taxon>
        <taxon>Desulfomicrobium</taxon>
    </lineage>
</organism>
<dbReference type="STRING" id="888061.AXF15_01350"/>
<name>A0A0X8JNC7_9BACT</name>
<proteinExistence type="predicted"/>
<accession>A0A0X8JNC7</accession>
<dbReference type="Proteomes" id="UP000063964">
    <property type="component" value="Chromosome"/>
</dbReference>